<keyword evidence="1" id="KW-0472">Membrane</keyword>
<evidence type="ECO:0000259" key="2">
    <source>
        <dbReference type="Pfam" id="PF13968"/>
    </source>
</evidence>
<organism evidence="3 4">
    <name type="scientific">Panicum virgatum</name>
    <name type="common">Blackwell switchgrass</name>
    <dbReference type="NCBI Taxonomy" id="38727"/>
    <lineage>
        <taxon>Eukaryota</taxon>
        <taxon>Viridiplantae</taxon>
        <taxon>Streptophyta</taxon>
        <taxon>Embryophyta</taxon>
        <taxon>Tracheophyta</taxon>
        <taxon>Spermatophyta</taxon>
        <taxon>Magnoliopsida</taxon>
        <taxon>Liliopsida</taxon>
        <taxon>Poales</taxon>
        <taxon>Poaceae</taxon>
        <taxon>PACMAD clade</taxon>
        <taxon>Panicoideae</taxon>
        <taxon>Panicodae</taxon>
        <taxon>Paniceae</taxon>
        <taxon>Panicinae</taxon>
        <taxon>Panicum</taxon>
        <taxon>Panicum sect. Hiantes</taxon>
    </lineage>
</organism>
<name>A0A8T0Q678_PANVG</name>
<dbReference type="Pfam" id="PF04578">
    <property type="entry name" value="DUF594"/>
    <property type="match status" value="1"/>
</dbReference>
<dbReference type="EMBL" id="CM029049">
    <property type="protein sequence ID" value="KAG2570391.1"/>
    <property type="molecule type" value="Genomic_DNA"/>
</dbReference>
<feature type="transmembrane region" description="Helical" evidence="1">
    <location>
        <begin position="289"/>
        <end position="308"/>
    </location>
</feature>
<comment type="caution">
    <text evidence="3">The sequence shown here is derived from an EMBL/GenBank/DDBJ whole genome shotgun (WGS) entry which is preliminary data.</text>
</comment>
<evidence type="ECO:0000313" key="4">
    <source>
        <dbReference type="Proteomes" id="UP000823388"/>
    </source>
</evidence>
<keyword evidence="1" id="KW-1133">Transmembrane helix</keyword>
<dbReference type="PANTHER" id="PTHR31325">
    <property type="entry name" value="OS01G0798800 PROTEIN-RELATED"/>
    <property type="match status" value="1"/>
</dbReference>
<feature type="transmembrane region" description="Helical" evidence="1">
    <location>
        <begin position="92"/>
        <end position="111"/>
    </location>
</feature>
<reference evidence="3" key="1">
    <citation type="submission" date="2020-05" db="EMBL/GenBank/DDBJ databases">
        <title>WGS assembly of Panicum virgatum.</title>
        <authorList>
            <person name="Lovell J.T."/>
            <person name="Jenkins J."/>
            <person name="Shu S."/>
            <person name="Juenger T.E."/>
            <person name="Schmutz J."/>
        </authorList>
    </citation>
    <scope>NUCLEOTIDE SEQUENCE</scope>
    <source>
        <strain evidence="3">AP13</strain>
    </source>
</reference>
<keyword evidence="1" id="KW-0812">Transmembrane</keyword>
<dbReference type="Proteomes" id="UP000823388">
    <property type="component" value="Chromosome 7K"/>
</dbReference>
<feature type="domain" description="DUF4220" evidence="2">
    <location>
        <begin position="52"/>
        <end position="313"/>
    </location>
</feature>
<evidence type="ECO:0000256" key="1">
    <source>
        <dbReference type="SAM" id="Phobius"/>
    </source>
</evidence>
<feature type="transmembrane region" description="Helical" evidence="1">
    <location>
        <begin position="117"/>
        <end position="133"/>
    </location>
</feature>
<proteinExistence type="predicted"/>
<accession>A0A8T0Q678</accession>
<dbReference type="Pfam" id="PF13968">
    <property type="entry name" value="DUF4220"/>
    <property type="match status" value="1"/>
</dbReference>
<dbReference type="AlphaFoldDB" id="A0A8T0Q678"/>
<dbReference type="InterPro" id="IPR025315">
    <property type="entry name" value="DUF4220"/>
</dbReference>
<sequence>MGGAEVVAQAWEEWGLQALVLLSFTLQVVLLVLAEFRRHMDSGVLRFFVWSPEHELQALWGPFLLLHLGGQDKITAYAIEDNQLWLRHLQTLAVQVAAAAYVIYGTVIVVIGNSRRLLILSVIAIFMFVVGVVKYGERVWALRCAGRSPTGNYQSDIGIRRFSLGVPESFIGRLDPAEAFLLNAHLLLDFAKDRFKGPLPRLFLCGTSSPGSQLHGEEELYKVAEMQLSLLHDVFYTKAEVTHTWYGLSIRVLSWLATTIAFLLFNILLLDDHHRNLKGYSRKYVTVTYVLFVGAVVLETMSLLRVIVEEEVQLVAFHGAVQPGSVVRAQQDQSMQHCSKIARWMGVEDWWNTLSYSGPSVPVSACIKQLLLKSLKAREWGQEEFERIGSYGDRAWVADSKLEERIIIWHTATEIYLYWYKKGPEQEEAAGGTDLAEVAKALSNYMLFLLASRPHMLPPDASRNDYLVLCYALTRHLHYNTYEDLLSFLKRYAEALRANNSAPEFELTCKNTNRLGDKALRAGCSLGAFLIHRLDDLPISGAGTLEMICQVWAQMLCCIADECSSNSHAKQLSSGGELLTIAAIVAKYMRSMRLSAHFHIDSCERAREW</sequence>
<evidence type="ECO:0000313" key="3">
    <source>
        <dbReference type="EMBL" id="KAG2570391.1"/>
    </source>
</evidence>
<gene>
    <name evidence="3" type="ORF">PVAP13_7KG050000</name>
</gene>
<feature type="transmembrane region" description="Helical" evidence="1">
    <location>
        <begin position="252"/>
        <end position="269"/>
    </location>
</feature>
<keyword evidence="4" id="KW-1185">Reference proteome</keyword>
<feature type="transmembrane region" description="Helical" evidence="1">
    <location>
        <begin position="14"/>
        <end position="36"/>
    </location>
</feature>
<dbReference type="InterPro" id="IPR007658">
    <property type="entry name" value="DUF594"/>
</dbReference>
<protein>
    <recommendedName>
        <fullName evidence="2">DUF4220 domain-containing protein</fullName>
    </recommendedName>
</protein>